<dbReference type="Pfam" id="PF23023">
    <property type="entry name" value="Anti-Pycsar_Apyc1"/>
    <property type="match status" value="1"/>
</dbReference>
<comment type="function">
    <text evidence="9 10">Zinc phosphodiesterase, which displays some tRNA 3'-processing endonuclease activity. Probably involved in tRNA maturation, by removing a 3'-trailer from precursor tRNA.</text>
</comment>
<keyword evidence="3 10" id="KW-0819">tRNA processing</keyword>
<dbReference type="CDD" id="cd07717">
    <property type="entry name" value="RNaseZ_ZiPD-like_MBL-fold"/>
    <property type="match status" value="1"/>
</dbReference>
<evidence type="ECO:0000256" key="6">
    <source>
        <dbReference type="ARBA" id="ARBA00022759"/>
    </source>
</evidence>
<sequence length="306" mass="33353">MKLTFLGTGAGIPAKQRNVSSLALHLMDKNNTIWLFDCGEATQHQILYSPVKATKITKIFITHCHGDHIYGLPGLLSSRAFHGATTPLTLYGPNGLKDYIDISLKISGTFLTYPLIIKEIDGQGICYEDAEITVHSAELNHGVTSFGYRISQKDKPGPLLISKVKEAGIPEGPVLNKLKKGEKVKLKDGRTFKGTNFTGPPKKGKSVAILGDTSPSVNAVRLAERVDTLVHEATFARNENDLALKYGHSTTLHAAETAKKAGVKQLVMNHISSRYQTAEQKEKLIAEARAIFSESDIAEDLSSFNI</sequence>
<feature type="binding site" evidence="10">
    <location>
        <position position="270"/>
    </location>
    <ligand>
        <name>Zn(2+)</name>
        <dbReference type="ChEBI" id="CHEBI:29105"/>
        <label>2</label>
        <note>catalytic</note>
    </ligand>
</feature>
<keyword evidence="12" id="KW-1185">Reference proteome</keyword>
<dbReference type="GO" id="GO:0008270">
    <property type="term" value="F:zinc ion binding"/>
    <property type="evidence" value="ECO:0007669"/>
    <property type="project" value="UniProtKB-UniRule"/>
</dbReference>
<name>A0A1H9NUT4_9BACI</name>
<keyword evidence="8 10" id="KW-0862">Zinc</keyword>
<feature type="binding site" evidence="10">
    <location>
        <position position="67"/>
    </location>
    <ligand>
        <name>Zn(2+)</name>
        <dbReference type="ChEBI" id="CHEBI:29105"/>
        <label>2</label>
        <note>catalytic</note>
    </ligand>
</feature>
<dbReference type="Gene3D" id="3.60.15.10">
    <property type="entry name" value="Ribonuclease Z/Hydroxyacylglutathione hydrolase-like"/>
    <property type="match status" value="1"/>
</dbReference>
<evidence type="ECO:0000256" key="2">
    <source>
        <dbReference type="ARBA" id="ARBA00012477"/>
    </source>
</evidence>
<dbReference type="HAMAP" id="MF_01818">
    <property type="entry name" value="RNase_Z_BN"/>
    <property type="match status" value="1"/>
</dbReference>
<comment type="similarity">
    <text evidence="10">Belongs to the RNase Z family.</text>
</comment>
<feature type="binding site" evidence="10">
    <location>
        <position position="212"/>
    </location>
    <ligand>
        <name>Zn(2+)</name>
        <dbReference type="ChEBI" id="CHEBI:29105"/>
        <label>2</label>
        <note>catalytic</note>
    </ligand>
</feature>
<evidence type="ECO:0000256" key="9">
    <source>
        <dbReference type="ARBA" id="ARBA00057812"/>
    </source>
</evidence>
<dbReference type="SUPFAM" id="SSF56281">
    <property type="entry name" value="Metallo-hydrolase/oxidoreductase"/>
    <property type="match status" value="1"/>
</dbReference>
<dbReference type="GO" id="GO:0042781">
    <property type="term" value="F:3'-tRNA processing endoribonuclease activity"/>
    <property type="evidence" value="ECO:0007669"/>
    <property type="project" value="UniProtKB-UniRule"/>
</dbReference>
<feature type="binding site" evidence="10">
    <location>
        <position position="68"/>
    </location>
    <ligand>
        <name>Zn(2+)</name>
        <dbReference type="ChEBI" id="CHEBI:29105"/>
        <label>2</label>
        <note>catalytic</note>
    </ligand>
</feature>
<dbReference type="InterPro" id="IPR036866">
    <property type="entry name" value="RibonucZ/Hydroxyglut_hydro"/>
</dbReference>
<dbReference type="EC" id="3.1.26.11" evidence="2 10"/>
<feature type="binding site" evidence="10">
    <location>
        <position position="63"/>
    </location>
    <ligand>
        <name>Zn(2+)</name>
        <dbReference type="ChEBI" id="CHEBI:29105"/>
        <label>1</label>
        <note>catalytic</note>
    </ligand>
</feature>
<accession>A0A1H9NUT4</accession>
<organism evidence="11 12">
    <name type="scientific">Salipaludibacillus aurantiacus</name>
    <dbReference type="NCBI Taxonomy" id="1601833"/>
    <lineage>
        <taxon>Bacteria</taxon>
        <taxon>Bacillati</taxon>
        <taxon>Bacillota</taxon>
        <taxon>Bacilli</taxon>
        <taxon>Bacillales</taxon>
        <taxon>Bacillaceae</taxon>
    </lineage>
</organism>
<evidence type="ECO:0000313" key="11">
    <source>
        <dbReference type="EMBL" id="SER39710.1"/>
    </source>
</evidence>
<dbReference type="Proteomes" id="UP000198571">
    <property type="component" value="Unassembled WGS sequence"/>
</dbReference>
<dbReference type="PANTHER" id="PTHR46018">
    <property type="entry name" value="ZINC PHOSPHODIESTERASE ELAC PROTEIN 1"/>
    <property type="match status" value="1"/>
</dbReference>
<evidence type="ECO:0000256" key="3">
    <source>
        <dbReference type="ARBA" id="ARBA00022694"/>
    </source>
</evidence>
<dbReference type="FunFam" id="3.60.15.10:FF:000002">
    <property type="entry name" value="Ribonuclease Z"/>
    <property type="match status" value="1"/>
</dbReference>
<dbReference type="STRING" id="1601833.SAMN05518684_1018"/>
<feature type="binding site" evidence="10">
    <location>
        <position position="65"/>
    </location>
    <ligand>
        <name>Zn(2+)</name>
        <dbReference type="ChEBI" id="CHEBI:29105"/>
        <label>1</label>
        <note>catalytic</note>
    </ligand>
</feature>
<proteinExistence type="inferred from homology"/>
<gene>
    <name evidence="10" type="primary">rnz</name>
    <name evidence="11" type="ORF">SAMN05518684_1018</name>
</gene>
<evidence type="ECO:0000256" key="8">
    <source>
        <dbReference type="ARBA" id="ARBA00022833"/>
    </source>
</evidence>
<reference evidence="12" key="1">
    <citation type="submission" date="2016-10" db="EMBL/GenBank/DDBJ databases">
        <authorList>
            <person name="Varghese N."/>
            <person name="Submissions S."/>
        </authorList>
    </citation>
    <scope>NUCLEOTIDE SEQUENCE [LARGE SCALE GENOMIC DNA]</scope>
    <source>
        <strain evidence="12">S9</strain>
    </source>
</reference>
<evidence type="ECO:0000256" key="1">
    <source>
        <dbReference type="ARBA" id="ARBA00011738"/>
    </source>
</evidence>
<dbReference type="OrthoDB" id="9800940at2"/>
<dbReference type="PANTHER" id="PTHR46018:SF2">
    <property type="entry name" value="ZINC PHOSPHODIESTERASE ELAC PROTEIN 1"/>
    <property type="match status" value="1"/>
</dbReference>
<keyword evidence="4 10" id="KW-0540">Nuclease</keyword>
<feature type="active site" description="Proton acceptor" evidence="10">
    <location>
        <position position="67"/>
    </location>
</feature>
<dbReference type="AlphaFoldDB" id="A0A1H9NUT4"/>
<dbReference type="RefSeq" id="WP_093046972.1">
    <property type="nucleotide sequence ID" value="NZ_FOGT01000001.1"/>
</dbReference>
<evidence type="ECO:0000256" key="10">
    <source>
        <dbReference type="HAMAP-Rule" id="MF_01818"/>
    </source>
</evidence>
<protein>
    <recommendedName>
        <fullName evidence="2 10">Ribonuclease Z</fullName>
        <shortName evidence="10">RNase Z</shortName>
        <ecNumber evidence="2 10">3.1.26.11</ecNumber>
    </recommendedName>
    <alternativeName>
        <fullName evidence="10">tRNA 3 endonuclease</fullName>
    </alternativeName>
    <alternativeName>
        <fullName evidence="10">tRNase Z</fullName>
    </alternativeName>
</protein>
<evidence type="ECO:0000256" key="4">
    <source>
        <dbReference type="ARBA" id="ARBA00022722"/>
    </source>
</evidence>
<dbReference type="GO" id="GO:0042802">
    <property type="term" value="F:identical protein binding"/>
    <property type="evidence" value="ECO:0007669"/>
    <property type="project" value="UniProtKB-ARBA"/>
</dbReference>
<dbReference type="InterPro" id="IPR013471">
    <property type="entry name" value="RNase_Z/BN"/>
</dbReference>
<feature type="binding site" evidence="10">
    <location>
        <position position="141"/>
    </location>
    <ligand>
        <name>Zn(2+)</name>
        <dbReference type="ChEBI" id="CHEBI:29105"/>
        <label>1</label>
        <note>catalytic</note>
    </ligand>
</feature>
<dbReference type="NCBIfam" id="TIGR02651">
    <property type="entry name" value="RNase_Z"/>
    <property type="match status" value="1"/>
</dbReference>
<feature type="binding site" evidence="10">
    <location>
        <position position="212"/>
    </location>
    <ligand>
        <name>Zn(2+)</name>
        <dbReference type="ChEBI" id="CHEBI:29105"/>
        <label>1</label>
        <note>catalytic</note>
    </ligand>
</feature>
<keyword evidence="6 10" id="KW-0255">Endonuclease</keyword>
<evidence type="ECO:0000256" key="7">
    <source>
        <dbReference type="ARBA" id="ARBA00022801"/>
    </source>
</evidence>
<comment type="subunit">
    <text evidence="1 10">Homodimer.</text>
</comment>
<keyword evidence="5 10" id="KW-0479">Metal-binding</keyword>
<evidence type="ECO:0000313" key="12">
    <source>
        <dbReference type="Proteomes" id="UP000198571"/>
    </source>
</evidence>
<keyword evidence="7 10" id="KW-0378">Hydrolase</keyword>
<dbReference type="EMBL" id="FOGT01000001">
    <property type="protein sequence ID" value="SER39710.1"/>
    <property type="molecule type" value="Genomic_DNA"/>
</dbReference>
<evidence type="ECO:0000256" key="5">
    <source>
        <dbReference type="ARBA" id="ARBA00022723"/>
    </source>
</evidence>
<dbReference type="NCBIfam" id="NF000801">
    <property type="entry name" value="PRK00055.1-3"/>
    <property type="match status" value="1"/>
</dbReference>
<comment type="catalytic activity">
    <reaction evidence="10">
        <text>Endonucleolytic cleavage of RNA, removing extra 3' nucleotides from tRNA precursor, generating 3' termini of tRNAs. A 3'-hydroxy group is left at the tRNA terminus and a 5'-phosphoryl group is left at the trailer molecule.</text>
        <dbReference type="EC" id="3.1.26.11"/>
    </reaction>
</comment>
<comment type="cofactor">
    <cofactor evidence="10">
        <name>Zn(2+)</name>
        <dbReference type="ChEBI" id="CHEBI:29105"/>
    </cofactor>
    <text evidence="10">Binds 2 Zn(2+) ions.</text>
</comment>